<organism evidence="2 3">
    <name type="scientific">Archangium violaceum Cb vi76</name>
    <dbReference type="NCBI Taxonomy" id="1406225"/>
    <lineage>
        <taxon>Bacteria</taxon>
        <taxon>Pseudomonadati</taxon>
        <taxon>Myxococcota</taxon>
        <taxon>Myxococcia</taxon>
        <taxon>Myxococcales</taxon>
        <taxon>Cystobacterineae</taxon>
        <taxon>Archangiaceae</taxon>
        <taxon>Archangium</taxon>
    </lineage>
</organism>
<gene>
    <name evidence="2" type="ORF">Q664_46625</name>
</gene>
<sequence length="151" mass="16664">ELQTLVTAKATNVRCGFCRSTRPAACLDEVVEQIEMAVGHLYEDPAESVPYCSAEGGYLIESEGPEEILYEMGLELTCDDSGALFDAIVRRVGFEGLVPRDWARESPNSFGALLQSWQACVGLLKHGQRYFFMDARITDADDPGDPRRDPA</sequence>
<proteinExistence type="predicted"/>
<dbReference type="EMBL" id="JPMI01000354">
    <property type="protein sequence ID" value="KFA87618.1"/>
    <property type="molecule type" value="Genomic_DNA"/>
</dbReference>
<feature type="non-terminal residue" evidence="2">
    <location>
        <position position="1"/>
    </location>
</feature>
<feature type="domain" description="HEPN/RES N-terminal" evidence="1">
    <location>
        <begin position="9"/>
        <end position="134"/>
    </location>
</feature>
<evidence type="ECO:0000259" key="1">
    <source>
        <dbReference type="Pfam" id="PF18870"/>
    </source>
</evidence>
<dbReference type="AlphaFoldDB" id="A0A084SGN3"/>
<dbReference type="Pfam" id="PF18870">
    <property type="entry name" value="HEPN_RES_NTD1"/>
    <property type="match status" value="1"/>
</dbReference>
<feature type="non-terminal residue" evidence="2">
    <location>
        <position position="151"/>
    </location>
</feature>
<comment type="caution">
    <text evidence="2">The sequence shown here is derived from an EMBL/GenBank/DDBJ whole genome shotgun (WGS) entry which is preliminary data.</text>
</comment>
<name>A0A084SGN3_9BACT</name>
<dbReference type="InterPro" id="IPR041206">
    <property type="entry name" value="HEPN/RES_NTD1"/>
</dbReference>
<protein>
    <recommendedName>
        <fullName evidence="1">HEPN/RES N-terminal domain-containing protein</fullName>
    </recommendedName>
</protein>
<evidence type="ECO:0000313" key="2">
    <source>
        <dbReference type="EMBL" id="KFA87618.1"/>
    </source>
</evidence>
<accession>A0A084SGN3</accession>
<evidence type="ECO:0000313" key="3">
    <source>
        <dbReference type="Proteomes" id="UP000028547"/>
    </source>
</evidence>
<reference evidence="2 3" key="1">
    <citation type="submission" date="2014-07" db="EMBL/GenBank/DDBJ databases">
        <title>Draft Genome Sequence of Gephyronic Acid Producer, Cystobacter violaceus Strain Cb vi76.</title>
        <authorList>
            <person name="Stevens D.C."/>
            <person name="Young J."/>
            <person name="Carmichael R."/>
            <person name="Tan J."/>
            <person name="Taylor R.E."/>
        </authorList>
    </citation>
    <scope>NUCLEOTIDE SEQUENCE [LARGE SCALE GENOMIC DNA]</scope>
    <source>
        <strain evidence="2 3">Cb vi76</strain>
    </source>
</reference>
<dbReference type="Proteomes" id="UP000028547">
    <property type="component" value="Unassembled WGS sequence"/>
</dbReference>
<dbReference type="RefSeq" id="WP_043411728.1">
    <property type="nucleotide sequence ID" value="NZ_JPMI01000354.1"/>
</dbReference>